<name>A0A1U7N883_9CYAN</name>
<dbReference type="InterPro" id="IPR010985">
    <property type="entry name" value="Ribbon_hlx_hlx"/>
</dbReference>
<dbReference type="Gene3D" id="1.10.1220.10">
    <property type="entry name" value="Met repressor-like"/>
    <property type="match status" value="1"/>
</dbReference>
<comment type="caution">
    <text evidence="3">The sequence shown here is derived from an EMBL/GenBank/DDBJ whole genome shotgun (WGS) entry which is preliminary data.</text>
</comment>
<dbReference type="Pfam" id="PF08681">
    <property type="entry name" value="TacA1"/>
    <property type="match status" value="1"/>
</dbReference>
<evidence type="ECO:0000256" key="1">
    <source>
        <dbReference type="ARBA" id="ARBA00022649"/>
    </source>
</evidence>
<evidence type="ECO:0000313" key="3">
    <source>
        <dbReference type="EMBL" id="OLT62159.1"/>
    </source>
</evidence>
<comment type="similarity">
    <text evidence="2">Belongs to the TacA antitoxin family.</text>
</comment>
<organism evidence="3 4">
    <name type="scientific">Moorena bouillonii PNG</name>
    <dbReference type="NCBI Taxonomy" id="568701"/>
    <lineage>
        <taxon>Bacteria</taxon>
        <taxon>Bacillati</taxon>
        <taxon>Cyanobacteriota</taxon>
        <taxon>Cyanophyceae</taxon>
        <taxon>Coleofasciculales</taxon>
        <taxon>Coleofasciculaceae</taxon>
        <taxon>Moorena</taxon>
    </lineage>
</organism>
<dbReference type="GO" id="GO:0006355">
    <property type="term" value="P:regulation of DNA-templated transcription"/>
    <property type="evidence" value="ECO:0007669"/>
    <property type="project" value="InterPro"/>
</dbReference>
<reference evidence="3 4" key="1">
    <citation type="submission" date="2016-10" db="EMBL/GenBank/DDBJ databases">
        <title>Comparative genomics uncovers the prolific and rare metabolic potential of the cyanobacterial genus Moorea.</title>
        <authorList>
            <person name="Leao T."/>
            <person name="Castelao G."/>
            <person name="Korobeynikov A."/>
            <person name="Monroe E.A."/>
            <person name="Podell S."/>
            <person name="Glukhov E."/>
            <person name="Allen E."/>
            <person name="Gerwick W.H."/>
            <person name="Gerwick L."/>
        </authorList>
    </citation>
    <scope>NUCLEOTIDE SEQUENCE [LARGE SCALE GENOMIC DNA]</scope>
    <source>
        <strain evidence="3 4">PNG5-198</strain>
    </source>
</reference>
<dbReference type="InterPro" id="IPR014795">
    <property type="entry name" value="TacA_1-like"/>
</dbReference>
<dbReference type="InterPro" id="IPR013321">
    <property type="entry name" value="Arc_rbn_hlx_hlx"/>
</dbReference>
<proteinExistence type="inferred from homology"/>
<dbReference type="Proteomes" id="UP000186657">
    <property type="component" value="Unassembled WGS sequence"/>
</dbReference>
<protein>
    <recommendedName>
        <fullName evidence="5">DUF1778 domain-containing protein</fullName>
    </recommendedName>
</protein>
<dbReference type="RefSeq" id="WP_075903888.1">
    <property type="nucleotide sequence ID" value="NZ_MKZS01000001.1"/>
</dbReference>
<accession>A0A1U7N883</accession>
<gene>
    <name evidence="3" type="ORF">BJP37_27220</name>
</gene>
<evidence type="ECO:0000256" key="2">
    <source>
        <dbReference type="ARBA" id="ARBA00049988"/>
    </source>
</evidence>
<evidence type="ECO:0000313" key="4">
    <source>
        <dbReference type="Proteomes" id="UP000186657"/>
    </source>
</evidence>
<dbReference type="PANTHER" id="PTHR35401:SF2">
    <property type="entry name" value="ABC-TYPE TRANSPORT SYSTEM"/>
    <property type="match status" value="1"/>
</dbReference>
<dbReference type="PANTHER" id="PTHR35401">
    <property type="entry name" value="COPG FAMILY HELIX-TURN-HELIX PROTEIN-RELATED-RELATED"/>
    <property type="match status" value="1"/>
</dbReference>
<dbReference type="SUPFAM" id="SSF47598">
    <property type="entry name" value="Ribbon-helix-helix"/>
    <property type="match status" value="1"/>
</dbReference>
<dbReference type="NCBIfam" id="NF041551">
    <property type="entry name" value="YlcI_YnfO_N"/>
    <property type="match status" value="1"/>
</dbReference>
<sequence length="95" mass="10476">MASTTPNDTRVTARLPASVKDTLQKAADLTGATLNQFMVHAQVKEAQKVINTEQVIHLSPQDADIIFSLIENPPTPNKHLKEAIQRHQAFFSGKD</sequence>
<evidence type="ECO:0008006" key="5">
    <source>
        <dbReference type="Google" id="ProtNLM"/>
    </source>
</evidence>
<keyword evidence="1" id="KW-1277">Toxin-antitoxin system</keyword>
<dbReference type="AlphaFoldDB" id="A0A1U7N883"/>
<dbReference type="Gene3D" id="1.20.890.30">
    <property type="entry name" value="VCA0319-like"/>
    <property type="match status" value="1"/>
</dbReference>
<dbReference type="EMBL" id="MKZS01000001">
    <property type="protein sequence ID" value="OLT62159.1"/>
    <property type="molecule type" value="Genomic_DNA"/>
</dbReference>
<keyword evidence="4" id="KW-1185">Reference proteome</keyword>